<protein>
    <submittedName>
        <fullName evidence="1">Uncharacterized protein</fullName>
    </submittedName>
</protein>
<dbReference type="Gene3D" id="2.130.10.10">
    <property type="entry name" value="YVTN repeat-like/Quinoprotein amine dehydrogenase"/>
    <property type="match status" value="1"/>
</dbReference>
<keyword evidence="2" id="KW-1185">Reference proteome</keyword>
<dbReference type="InterPro" id="IPR015943">
    <property type="entry name" value="WD40/YVTN_repeat-like_dom_sf"/>
</dbReference>
<evidence type="ECO:0000313" key="2">
    <source>
        <dbReference type="Proteomes" id="UP001437256"/>
    </source>
</evidence>
<reference evidence="1 2" key="1">
    <citation type="submission" date="2024-05" db="EMBL/GenBank/DDBJ databases">
        <title>A draft genome resource for the thread blight pathogen Marasmius tenuissimus strain MS-2.</title>
        <authorList>
            <person name="Yulfo-Soto G.E."/>
            <person name="Baruah I.K."/>
            <person name="Amoako-Attah I."/>
            <person name="Bukari Y."/>
            <person name="Meinhardt L.W."/>
            <person name="Bailey B.A."/>
            <person name="Cohen S.P."/>
        </authorList>
    </citation>
    <scope>NUCLEOTIDE SEQUENCE [LARGE SCALE GENOMIC DNA]</scope>
    <source>
        <strain evidence="1 2">MS-2</strain>
    </source>
</reference>
<sequence length="252" mass="27376">MASLSALSWIAEDILVLGPDTLGKLRAIEYDQTGRYLALGFARTVQVWDLQNLDQRAPSCLVQWSSLTDLTTLKWIYGDVLTTAHKDGRIYCISIQELRGARGSDDTVAINSQSNHCPSEVIVRGVKEPGHSGEASSLLFWASFNVLLAAIGDAVQMWKVDLSNLNRPWVFLGKLPDPPIIGGIPVKNLPISAIFVGFNDNIVVSYAEIGIVVWEVNAVSPSQSSPAYVNRMSGTVYVLAHQGPPISRLTGS</sequence>
<proteinExistence type="predicted"/>
<organism evidence="1 2">
    <name type="scientific">Marasmius tenuissimus</name>
    <dbReference type="NCBI Taxonomy" id="585030"/>
    <lineage>
        <taxon>Eukaryota</taxon>
        <taxon>Fungi</taxon>
        <taxon>Dikarya</taxon>
        <taxon>Basidiomycota</taxon>
        <taxon>Agaricomycotina</taxon>
        <taxon>Agaricomycetes</taxon>
        <taxon>Agaricomycetidae</taxon>
        <taxon>Agaricales</taxon>
        <taxon>Marasmiineae</taxon>
        <taxon>Marasmiaceae</taxon>
        <taxon>Marasmius</taxon>
    </lineage>
</organism>
<gene>
    <name evidence="1" type="ORF">AAF712_010891</name>
</gene>
<dbReference type="Proteomes" id="UP001437256">
    <property type="component" value="Unassembled WGS sequence"/>
</dbReference>
<accession>A0ABR2ZLY5</accession>
<evidence type="ECO:0000313" key="1">
    <source>
        <dbReference type="EMBL" id="KAL0062209.1"/>
    </source>
</evidence>
<dbReference type="SUPFAM" id="SSF50978">
    <property type="entry name" value="WD40 repeat-like"/>
    <property type="match status" value="1"/>
</dbReference>
<dbReference type="EMBL" id="JBBXMP010000111">
    <property type="protein sequence ID" value="KAL0062209.1"/>
    <property type="molecule type" value="Genomic_DNA"/>
</dbReference>
<name>A0ABR2ZLY5_9AGAR</name>
<dbReference type="InterPro" id="IPR036322">
    <property type="entry name" value="WD40_repeat_dom_sf"/>
</dbReference>
<comment type="caution">
    <text evidence="1">The sequence shown here is derived from an EMBL/GenBank/DDBJ whole genome shotgun (WGS) entry which is preliminary data.</text>
</comment>